<dbReference type="VEuPathDB" id="MicrosporidiaDB:DI09_83p100"/>
<name>A0A098VM49_9MICR</name>
<sequence>MFNAPASRALLYPRLGFVSRLRAQRTAFYSNFPISDLNAPKSLDLSRSKVITCTNGLFQDIYRLIQPTNSPSVSSGILFLSPSIVLDSLKSIFSFAPAKAGMADIDIYCRHFFNAALVLALLHLDPDCRRTFLKKHTDLLESVNLANRGHGGDSRQKENSLVPADLNHLNSYQLICDILNSNLKETLVNAVSCGLFAASDAPITMFSTPILFWILFGLIKFGGAPFHKYATQRLCNNFTHESSFLESSSMTFIPDLWDFLVHNQKAAIPNDLLLEFFTFLSSFQNKDVYVNSGILPLATIVQSNYDCISFFRKRELSSFDVSILALEQLVRFENWDSIPAFIGRIKSFYDIAPNTYVRRSVSTEHKVCECLFLSFPKQYPKSKPTVLNIIESRRDILTLYCSMMTIATLPPLIRFLLCERYDLLVFKQLVERIASAKIPGCMEEDFNPWLEWVLLSSVSENFPPGSIIRKTAFLNHFHKLLAHSLFMATNTNALDTKLPLLPSYLASIGPWISLASKGLLDRLKVSDVLNAIPAILFDHSASPEHGSTKVILYSHASVQSNREMLFLMSVVIAILDSHDFRRASQHLSLLVNRISPDPKSVHLHCSPLHEILSACDVSLATLVCIIETGRLTGFKDVAPDGCIKIPFSFLCLDHLYCSILNHLSCNQKWLKVVSIFRCLMSIYCHSEISSLLACGGLRSNLLAAFVASNSFDLIEYLFTFTTLDDVWKIFPRSLFKSLKAKIDFSSFLSDDIVVTKHLTIKSPAYASTDHNALLDAIRNIKSDGPIMIYNVRNKVLQDHRISPYLRRRLEIPPVWREVRNQFLHKFTRPDFKNQIDDLFI</sequence>
<reference evidence="1 2" key="1">
    <citation type="submission" date="2014-04" db="EMBL/GenBank/DDBJ databases">
        <title>A new species of microsporidia sheds light on the evolution of extreme parasitism.</title>
        <authorList>
            <person name="Haag K.L."/>
            <person name="James T.Y."/>
            <person name="Larsson R."/>
            <person name="Schaer T.M."/>
            <person name="Refardt D."/>
            <person name="Pombert J.-F."/>
            <person name="Ebert D."/>
        </authorList>
    </citation>
    <scope>NUCLEOTIDE SEQUENCE [LARGE SCALE GENOMIC DNA]</scope>
    <source>
        <strain evidence="1 2">UGP3</strain>
        <tissue evidence="1">Spores</tissue>
    </source>
</reference>
<proteinExistence type="predicted"/>
<evidence type="ECO:0000313" key="2">
    <source>
        <dbReference type="Proteomes" id="UP000029725"/>
    </source>
</evidence>
<keyword evidence="2" id="KW-1185">Reference proteome</keyword>
<dbReference type="GeneID" id="25260934"/>
<protein>
    <submittedName>
        <fullName evidence="1">Uncharacterized protein</fullName>
    </submittedName>
</protein>
<comment type="caution">
    <text evidence="1">The sequence shown here is derived from an EMBL/GenBank/DDBJ whole genome shotgun (WGS) entry which is preliminary data.</text>
</comment>
<gene>
    <name evidence="1" type="ORF">DI09_83p100</name>
</gene>
<accession>A0A098VM49</accession>
<dbReference type="AlphaFoldDB" id="A0A098VM49"/>
<dbReference type="EMBL" id="JMKJ01000594">
    <property type="protein sequence ID" value="KGG50177.1"/>
    <property type="molecule type" value="Genomic_DNA"/>
</dbReference>
<evidence type="ECO:0000313" key="1">
    <source>
        <dbReference type="EMBL" id="KGG50177.1"/>
    </source>
</evidence>
<dbReference type="HOGENOM" id="CLU_338602_0_0_1"/>
<organism evidence="1 2">
    <name type="scientific">Mitosporidium daphniae</name>
    <dbReference type="NCBI Taxonomy" id="1485682"/>
    <lineage>
        <taxon>Eukaryota</taxon>
        <taxon>Fungi</taxon>
        <taxon>Fungi incertae sedis</taxon>
        <taxon>Microsporidia</taxon>
        <taxon>Mitosporidium</taxon>
    </lineage>
</organism>
<dbReference type="RefSeq" id="XP_013236604.1">
    <property type="nucleotide sequence ID" value="XM_013381150.1"/>
</dbReference>
<dbReference type="Proteomes" id="UP000029725">
    <property type="component" value="Unassembled WGS sequence"/>
</dbReference>